<accession>A0A191ZF09</accession>
<sequence>MKFCDFARITAGRVQGVDQYHVMMIDTPAIVTARQAFSRLCFHAQFLVQLPHGCCNGGFLGIGASSG</sequence>
<reference evidence="1 2" key="1">
    <citation type="submission" date="2016-06" db="EMBL/GenBank/DDBJ databases">
        <title>Insight into the functional genes involving in sulfur oxidation in Pearl River water.</title>
        <authorList>
            <person name="Luo J."/>
            <person name="Tan X."/>
            <person name="Lin W."/>
        </authorList>
    </citation>
    <scope>NUCLEOTIDE SEQUENCE [LARGE SCALE GENOMIC DNA]</scope>
    <source>
        <strain evidence="1 2">LS2</strain>
    </source>
</reference>
<dbReference type="Proteomes" id="UP000078596">
    <property type="component" value="Chromosome"/>
</dbReference>
<name>A0A191ZF09_9GAMM</name>
<gene>
    <name evidence="1" type="ORF">A9404_02790</name>
</gene>
<evidence type="ECO:0000313" key="1">
    <source>
        <dbReference type="EMBL" id="ANJ66447.1"/>
    </source>
</evidence>
<protein>
    <submittedName>
        <fullName evidence="1">Uncharacterized protein</fullName>
    </submittedName>
</protein>
<evidence type="ECO:0000313" key="2">
    <source>
        <dbReference type="Proteomes" id="UP000078596"/>
    </source>
</evidence>
<dbReference type="AlphaFoldDB" id="A0A191ZF09"/>
<keyword evidence="2" id="KW-1185">Reference proteome</keyword>
<proteinExistence type="predicted"/>
<organism evidence="1 2">
    <name type="scientific">Halothiobacillus diazotrophicus</name>
    <dbReference type="NCBI Taxonomy" id="1860122"/>
    <lineage>
        <taxon>Bacteria</taxon>
        <taxon>Pseudomonadati</taxon>
        <taxon>Pseudomonadota</taxon>
        <taxon>Gammaproteobacteria</taxon>
        <taxon>Chromatiales</taxon>
        <taxon>Halothiobacillaceae</taxon>
        <taxon>Halothiobacillus</taxon>
    </lineage>
</organism>
<dbReference type="EMBL" id="CP016027">
    <property type="protein sequence ID" value="ANJ66447.1"/>
    <property type="molecule type" value="Genomic_DNA"/>
</dbReference>
<dbReference type="KEGG" id="haz:A9404_02790"/>